<feature type="compositionally biased region" description="Basic and acidic residues" evidence="1">
    <location>
        <begin position="1"/>
        <end position="14"/>
    </location>
</feature>
<dbReference type="InterPro" id="IPR029045">
    <property type="entry name" value="ClpP/crotonase-like_dom_sf"/>
</dbReference>
<dbReference type="Gene3D" id="6.20.390.30">
    <property type="match status" value="1"/>
</dbReference>
<dbReference type="Proteomes" id="UP000232587">
    <property type="component" value="Unassembled WGS sequence"/>
</dbReference>
<dbReference type="InterPro" id="IPR001753">
    <property type="entry name" value="Enoyl-CoA_hydra/iso"/>
</dbReference>
<dbReference type="GO" id="GO:0006635">
    <property type="term" value="P:fatty acid beta-oxidation"/>
    <property type="evidence" value="ECO:0007669"/>
    <property type="project" value="TreeGrafter"/>
</dbReference>
<dbReference type="EMBL" id="PHUF01000002">
    <property type="protein sequence ID" value="PKB25585.1"/>
    <property type="molecule type" value="Genomic_DNA"/>
</dbReference>
<dbReference type="NCBIfam" id="NF006452">
    <property type="entry name" value="PRK08788.1"/>
    <property type="match status" value="1"/>
</dbReference>
<dbReference type="Pfam" id="PF00378">
    <property type="entry name" value="ECH_1"/>
    <property type="match status" value="1"/>
</dbReference>
<accession>A0A2N0I347</accession>
<dbReference type="SUPFAM" id="SSF52096">
    <property type="entry name" value="ClpP/crotonase"/>
    <property type="match status" value="1"/>
</dbReference>
<name>A0A2N0I347_9SPHN</name>
<keyword evidence="3" id="KW-1185">Reference proteome</keyword>
<evidence type="ECO:0000256" key="1">
    <source>
        <dbReference type="SAM" id="MobiDB-lite"/>
    </source>
</evidence>
<protein>
    <submittedName>
        <fullName evidence="2">DSF synthase</fullName>
    </submittedName>
</protein>
<reference evidence="2 3" key="1">
    <citation type="submission" date="2017-11" db="EMBL/GenBank/DDBJ databases">
        <title>Genomic Encyclopedia of Type Strains, Phase III (KMG-III): the genomes of soil and plant-associated and newly described type strains.</title>
        <authorList>
            <person name="Whitman W."/>
        </authorList>
    </citation>
    <scope>NUCLEOTIDE SEQUENCE [LARGE SCALE GENOMIC DNA]</scope>
    <source>
        <strain evidence="2 3">CGMCC 1.12274</strain>
    </source>
</reference>
<dbReference type="GO" id="GO:0003824">
    <property type="term" value="F:catalytic activity"/>
    <property type="evidence" value="ECO:0007669"/>
    <property type="project" value="UniProtKB-ARBA"/>
</dbReference>
<feature type="region of interest" description="Disordered" evidence="1">
    <location>
        <begin position="1"/>
        <end position="20"/>
    </location>
</feature>
<comment type="caution">
    <text evidence="2">The sequence shown here is derived from an EMBL/GenBank/DDBJ whole genome shotgun (WGS) entry which is preliminary data.</text>
</comment>
<evidence type="ECO:0000313" key="3">
    <source>
        <dbReference type="Proteomes" id="UP000232587"/>
    </source>
</evidence>
<dbReference type="CDD" id="cd06558">
    <property type="entry name" value="crotonase-like"/>
    <property type="match status" value="1"/>
</dbReference>
<dbReference type="RefSeq" id="WP_232730101.1">
    <property type="nucleotide sequence ID" value="NZ_PHUF01000002.1"/>
</dbReference>
<dbReference type="PANTHER" id="PTHR11941:SF54">
    <property type="entry name" value="ENOYL-COA HYDRATASE, MITOCHONDRIAL"/>
    <property type="match status" value="1"/>
</dbReference>
<evidence type="ECO:0000313" key="2">
    <source>
        <dbReference type="EMBL" id="PKB25585.1"/>
    </source>
</evidence>
<dbReference type="AlphaFoldDB" id="A0A2N0I347"/>
<organism evidence="2 3">
    <name type="scientific">Novosphingobium kunmingense</name>
    <dbReference type="NCBI Taxonomy" id="1211806"/>
    <lineage>
        <taxon>Bacteria</taxon>
        <taxon>Pseudomonadati</taxon>
        <taxon>Pseudomonadota</taxon>
        <taxon>Alphaproteobacteria</taxon>
        <taxon>Sphingomonadales</taxon>
        <taxon>Sphingomonadaceae</taxon>
        <taxon>Novosphingobium</taxon>
    </lineage>
</organism>
<sequence length="323" mass="35393">MDRLAGGLDGREEMAETSSAPAIAFSQTAEDLLVQSQARLQVPDALFRLDQLDVLYDDDAQALWTYMRPVGRPSFTPQMLGDFVTWQDLIGSHFGPGRAPLRYLVLGSRAPGVFCFGGDLELFATLIREGNRDGLAAYGYRCVEILSRNLHSLDLPILTIGLVQGQALGGGFEALLSFDYIVAERGATFGLPEVKFGLFPGMGAHAFLTRKLGSALADRVIMDDQTFTAEELYERGIVHVLAEPGQGEAAVRAFMAKAERRHAGLVGARRASKRSENVTLHELRDIVDYWADSAIKLREQDLKLMQRLAAAQVRIRPQVSAAA</sequence>
<dbReference type="PANTHER" id="PTHR11941">
    <property type="entry name" value="ENOYL-COA HYDRATASE-RELATED"/>
    <property type="match status" value="1"/>
</dbReference>
<dbReference type="Gene3D" id="3.90.226.10">
    <property type="entry name" value="2-enoyl-CoA Hydratase, Chain A, domain 1"/>
    <property type="match status" value="1"/>
</dbReference>
<gene>
    <name evidence="2" type="ORF">B0I00_0787</name>
</gene>
<proteinExistence type="predicted"/>